<organism evidence="5 6">
    <name type="scientific">Nibrella viscosa</name>
    <dbReference type="NCBI Taxonomy" id="1084524"/>
    <lineage>
        <taxon>Bacteria</taxon>
        <taxon>Pseudomonadati</taxon>
        <taxon>Bacteroidota</taxon>
        <taxon>Cytophagia</taxon>
        <taxon>Cytophagales</taxon>
        <taxon>Spirosomataceae</taxon>
        <taxon>Nibrella</taxon>
    </lineage>
</organism>
<reference evidence="6" key="1">
    <citation type="journal article" date="2019" name="Int. J. Syst. Evol. Microbiol.">
        <title>The Global Catalogue of Microorganisms (GCM) 10K type strain sequencing project: providing services to taxonomists for standard genome sequencing and annotation.</title>
        <authorList>
            <consortium name="The Broad Institute Genomics Platform"/>
            <consortium name="The Broad Institute Genome Sequencing Center for Infectious Disease"/>
            <person name="Wu L."/>
            <person name="Ma J."/>
        </authorList>
    </citation>
    <scope>NUCLEOTIDE SEQUENCE [LARGE SCALE GENOMIC DNA]</scope>
    <source>
        <strain evidence="6">JCM 17925</strain>
    </source>
</reference>
<evidence type="ECO:0000256" key="2">
    <source>
        <dbReference type="ARBA" id="ARBA00012438"/>
    </source>
</evidence>
<dbReference type="SMART" id="SM00387">
    <property type="entry name" value="HATPase_c"/>
    <property type="match status" value="1"/>
</dbReference>
<dbReference type="SUPFAM" id="SSF55874">
    <property type="entry name" value="ATPase domain of HSP90 chaperone/DNA topoisomerase II/histidine kinase"/>
    <property type="match status" value="1"/>
</dbReference>
<evidence type="ECO:0000259" key="4">
    <source>
        <dbReference type="PROSITE" id="PS50109"/>
    </source>
</evidence>
<gene>
    <name evidence="5" type="ORF">GCM10023187_03550</name>
</gene>
<dbReference type="InterPro" id="IPR004358">
    <property type="entry name" value="Sig_transdc_His_kin-like_C"/>
</dbReference>
<evidence type="ECO:0000313" key="5">
    <source>
        <dbReference type="EMBL" id="GAA4395980.1"/>
    </source>
</evidence>
<protein>
    <recommendedName>
        <fullName evidence="2">histidine kinase</fullName>
        <ecNumber evidence="2">2.7.13.3</ecNumber>
    </recommendedName>
</protein>
<dbReference type="RefSeq" id="WP_345263340.1">
    <property type="nucleotide sequence ID" value="NZ_BAABHB010000001.1"/>
</dbReference>
<feature type="domain" description="Histidine kinase" evidence="4">
    <location>
        <begin position="100"/>
        <end position="277"/>
    </location>
</feature>
<feature type="signal peptide" evidence="3">
    <location>
        <begin position="1"/>
        <end position="24"/>
    </location>
</feature>
<feature type="chain" id="PRO_5045478894" description="histidine kinase" evidence="3">
    <location>
        <begin position="25"/>
        <end position="316"/>
    </location>
</feature>
<name>A0ABP8JTV7_9BACT</name>
<dbReference type="PROSITE" id="PS50109">
    <property type="entry name" value="HIS_KIN"/>
    <property type="match status" value="1"/>
</dbReference>
<keyword evidence="6" id="KW-1185">Reference proteome</keyword>
<dbReference type="InterPro" id="IPR003594">
    <property type="entry name" value="HATPase_dom"/>
</dbReference>
<dbReference type="EMBL" id="BAABHB010000001">
    <property type="protein sequence ID" value="GAA4395980.1"/>
    <property type="molecule type" value="Genomic_DNA"/>
</dbReference>
<keyword evidence="3" id="KW-0732">Signal</keyword>
<dbReference type="InterPro" id="IPR005467">
    <property type="entry name" value="His_kinase_dom"/>
</dbReference>
<comment type="catalytic activity">
    <reaction evidence="1">
        <text>ATP + protein L-histidine = ADP + protein N-phospho-L-histidine.</text>
        <dbReference type="EC" id="2.7.13.3"/>
    </reaction>
</comment>
<dbReference type="PANTHER" id="PTHR43065">
    <property type="entry name" value="SENSOR HISTIDINE KINASE"/>
    <property type="match status" value="1"/>
</dbReference>
<sequence>MMKFCVLAILLLCSPLIASSQNQATDSLQHELALAKHDSSRVLILADLALFYLSEVSTELVDELEEEIRAGHAEDALDITGDLRETPEKVNHHGKCADIIVKSMLQHSRASSGQKEPTDLNALTDEYLRLAYQNLRAKDQTFTAGLRLNLDAGLGKVHIAPQEIGRGLLNLYNNAFYVVQDRQKQEHNGYMPQIEVTTYGDNGKVAVRIKDNGTCIPADILDKIYQPFFTTKPTGQGTGLGLSLSYANVTKGHGGEISVESVPSRRRRISVQYILAGSRLATQQRLSLLAHNQNSKEYLLLHKFTLQSLLYNPYSL</sequence>
<dbReference type="InterPro" id="IPR036890">
    <property type="entry name" value="HATPase_C_sf"/>
</dbReference>
<dbReference type="Gene3D" id="3.30.565.10">
    <property type="entry name" value="Histidine kinase-like ATPase, C-terminal domain"/>
    <property type="match status" value="1"/>
</dbReference>
<evidence type="ECO:0000256" key="1">
    <source>
        <dbReference type="ARBA" id="ARBA00000085"/>
    </source>
</evidence>
<dbReference type="Pfam" id="PF02518">
    <property type="entry name" value="HATPase_c"/>
    <property type="match status" value="1"/>
</dbReference>
<evidence type="ECO:0000256" key="3">
    <source>
        <dbReference type="SAM" id="SignalP"/>
    </source>
</evidence>
<proteinExistence type="predicted"/>
<dbReference type="Proteomes" id="UP001500936">
    <property type="component" value="Unassembled WGS sequence"/>
</dbReference>
<dbReference type="PRINTS" id="PR00344">
    <property type="entry name" value="BCTRLSENSOR"/>
</dbReference>
<comment type="caution">
    <text evidence="5">The sequence shown here is derived from an EMBL/GenBank/DDBJ whole genome shotgun (WGS) entry which is preliminary data.</text>
</comment>
<dbReference type="PANTHER" id="PTHR43065:SF42">
    <property type="entry name" value="TWO-COMPONENT SENSOR PPRA"/>
    <property type="match status" value="1"/>
</dbReference>
<evidence type="ECO:0000313" key="6">
    <source>
        <dbReference type="Proteomes" id="UP001500936"/>
    </source>
</evidence>
<accession>A0ABP8JTV7</accession>
<dbReference type="EC" id="2.7.13.3" evidence="2"/>